<reference evidence="3" key="1">
    <citation type="submission" date="2022-10" db="EMBL/GenBank/DDBJ databases">
        <title>Culturing micro-colonial fungi from biological soil crusts in the Mojave desert and describing Neophaeococcomyces mojavensis, and introducing the new genera and species Taxawa tesnikishii.</title>
        <authorList>
            <person name="Kurbessoian T."/>
            <person name="Stajich J.E."/>
        </authorList>
    </citation>
    <scope>NUCLEOTIDE SEQUENCE</scope>
    <source>
        <strain evidence="3">TK_41</strain>
    </source>
</reference>
<gene>
    <name evidence="3" type="ORF">H2200_008432</name>
</gene>
<proteinExistence type="predicted"/>
<name>A0AA39CG38_9EURO</name>
<dbReference type="Proteomes" id="UP001172673">
    <property type="component" value="Unassembled WGS sequence"/>
</dbReference>
<keyword evidence="1" id="KW-0175">Coiled coil</keyword>
<comment type="caution">
    <text evidence="3">The sequence shown here is derived from an EMBL/GenBank/DDBJ whole genome shotgun (WGS) entry which is preliminary data.</text>
</comment>
<organism evidence="3 4">
    <name type="scientific">Cladophialophora chaetospira</name>
    <dbReference type="NCBI Taxonomy" id="386627"/>
    <lineage>
        <taxon>Eukaryota</taxon>
        <taxon>Fungi</taxon>
        <taxon>Dikarya</taxon>
        <taxon>Ascomycota</taxon>
        <taxon>Pezizomycotina</taxon>
        <taxon>Eurotiomycetes</taxon>
        <taxon>Chaetothyriomycetidae</taxon>
        <taxon>Chaetothyriales</taxon>
        <taxon>Herpotrichiellaceae</taxon>
        <taxon>Cladophialophora</taxon>
    </lineage>
</organism>
<dbReference type="EMBL" id="JAPDRK010000012">
    <property type="protein sequence ID" value="KAJ9607359.1"/>
    <property type="molecule type" value="Genomic_DNA"/>
</dbReference>
<dbReference type="AlphaFoldDB" id="A0AA39CG38"/>
<sequence length="194" mass="21279">MKTKPASHAPEQMAPSTNQTFNHGRLGGSPEKPRTGSKGGESEWLKNAKMLLSEMQEDSERFRKGIAEEKQNLKALKTGLKELDERNTLTDKGIASVRIRILEMESELAKTRAAGFEAPRSSKISERDGVIELGTKATASDTPVTESPCNELSAEIHLQTPDECLNALIDKKAAEERMRVERLNGADATSTEKS</sequence>
<feature type="region of interest" description="Disordered" evidence="2">
    <location>
        <begin position="1"/>
        <end position="46"/>
    </location>
</feature>
<keyword evidence="4" id="KW-1185">Reference proteome</keyword>
<evidence type="ECO:0000313" key="4">
    <source>
        <dbReference type="Proteomes" id="UP001172673"/>
    </source>
</evidence>
<evidence type="ECO:0000313" key="3">
    <source>
        <dbReference type="EMBL" id="KAJ9607359.1"/>
    </source>
</evidence>
<accession>A0AA39CG38</accession>
<feature type="coiled-coil region" evidence="1">
    <location>
        <begin position="52"/>
        <end position="86"/>
    </location>
</feature>
<protein>
    <submittedName>
        <fullName evidence="3">Uncharacterized protein</fullName>
    </submittedName>
</protein>
<evidence type="ECO:0000256" key="2">
    <source>
        <dbReference type="SAM" id="MobiDB-lite"/>
    </source>
</evidence>
<evidence type="ECO:0000256" key="1">
    <source>
        <dbReference type="SAM" id="Coils"/>
    </source>
</evidence>